<dbReference type="SUPFAM" id="SSF56349">
    <property type="entry name" value="DNA breaking-rejoining enzymes"/>
    <property type="match status" value="1"/>
</dbReference>
<evidence type="ECO:0000256" key="3">
    <source>
        <dbReference type="ARBA" id="ARBA00023125"/>
    </source>
</evidence>
<dbReference type="AlphaFoldDB" id="A0A7T7HND4"/>
<evidence type="ECO:0000259" key="7">
    <source>
        <dbReference type="PROSITE" id="PS51900"/>
    </source>
</evidence>
<accession>A0A7T7HND4</accession>
<dbReference type="InterPro" id="IPR013762">
    <property type="entry name" value="Integrase-like_cat_sf"/>
</dbReference>
<comment type="similarity">
    <text evidence="1">Belongs to the 'phage' integrase family.</text>
</comment>
<evidence type="ECO:0000256" key="2">
    <source>
        <dbReference type="ARBA" id="ARBA00022908"/>
    </source>
</evidence>
<evidence type="ECO:0000256" key="4">
    <source>
        <dbReference type="ARBA" id="ARBA00023172"/>
    </source>
</evidence>
<evidence type="ECO:0000313" key="8">
    <source>
        <dbReference type="EMBL" id="QQM32355.1"/>
    </source>
</evidence>
<dbReference type="PROSITE" id="PS51900">
    <property type="entry name" value="CB"/>
    <property type="match status" value="1"/>
</dbReference>
<dbReference type="RefSeq" id="WP_200337803.1">
    <property type="nucleotide sequence ID" value="NZ_CP066786.1"/>
</dbReference>
<dbReference type="Pfam" id="PF13356">
    <property type="entry name" value="Arm-DNA-bind_3"/>
    <property type="match status" value="1"/>
</dbReference>
<dbReference type="InterPro" id="IPR011010">
    <property type="entry name" value="DNA_brk_join_enz"/>
</dbReference>
<evidence type="ECO:0000259" key="6">
    <source>
        <dbReference type="PROSITE" id="PS51898"/>
    </source>
</evidence>
<feature type="domain" description="Tyr recombinase" evidence="6">
    <location>
        <begin position="266"/>
        <end position="447"/>
    </location>
</feature>
<sequence>MAQIFLTDELVRTATCPASKQQEIIWDCPIGGNGKVRHGAIAGLGLRVTCSGKKAFVHAFRFNGKRVRHVLGDARILSVASARMMVLKRELNINDGRNPAADYTDYRQVHTMTVRELITEYHTGKLHRLSPAHQRSFRSLVAPWLILEGAPAKGGPRRRPQQAFGTKYADCSAEQVTPRMVAAFVNAITSDYQANAALRHVKSMYNWALKMQLIDMRNPADPIDLRHTVRHRRDYTLPQIRKLVHVIFNPPQDDLPIIEEQTGLAKRDAVLVHNKAVQMNQQMVEFCAYMGILLLTMARPNEVRQAEFDHFDLEQLIWHKHNTKGLKLSRSVSEYAYRSVPIHPRVADLVIAQRQRWPDAKHVFPCHIDHSKSRNNFQKISKRFRDHPDVPDYFQLYDLKRIAISLMLTGQGVSRDAVSHYVDHKGNIETTMIYDLGLVDPLRPVTEKLGSLLGI</sequence>
<dbReference type="GO" id="GO:0015074">
    <property type="term" value="P:DNA integration"/>
    <property type="evidence" value="ECO:0007669"/>
    <property type="project" value="UniProtKB-KW"/>
</dbReference>
<evidence type="ECO:0000256" key="1">
    <source>
        <dbReference type="ARBA" id="ARBA00008857"/>
    </source>
</evidence>
<dbReference type="EMBL" id="CP066786">
    <property type="protein sequence ID" value="QQM32355.1"/>
    <property type="molecule type" value="Genomic_DNA"/>
</dbReference>
<dbReference type="PROSITE" id="PS51898">
    <property type="entry name" value="TYR_RECOMBINASE"/>
    <property type="match status" value="1"/>
</dbReference>
<gene>
    <name evidence="8" type="ORF">JET14_09570</name>
</gene>
<dbReference type="Gene3D" id="3.30.160.390">
    <property type="entry name" value="Integrase, DNA-binding domain"/>
    <property type="match status" value="1"/>
</dbReference>
<dbReference type="InterPro" id="IPR044068">
    <property type="entry name" value="CB"/>
</dbReference>
<dbReference type="Gene3D" id="1.10.443.10">
    <property type="entry name" value="Intergrase catalytic core"/>
    <property type="match status" value="1"/>
</dbReference>
<dbReference type="InterPro" id="IPR038488">
    <property type="entry name" value="Integrase_DNA-bd_sf"/>
</dbReference>
<dbReference type="Gene3D" id="1.10.150.130">
    <property type="match status" value="1"/>
</dbReference>
<evidence type="ECO:0000313" key="9">
    <source>
        <dbReference type="Proteomes" id="UP000596083"/>
    </source>
</evidence>
<dbReference type="InterPro" id="IPR010998">
    <property type="entry name" value="Integrase_recombinase_N"/>
</dbReference>
<dbReference type="Proteomes" id="UP000596083">
    <property type="component" value="Chromosome"/>
</dbReference>
<dbReference type="GO" id="GO:0003677">
    <property type="term" value="F:DNA binding"/>
    <property type="evidence" value="ECO:0007669"/>
    <property type="project" value="UniProtKB-UniRule"/>
</dbReference>
<keyword evidence="2" id="KW-0229">DNA integration</keyword>
<reference evidence="8 9" key="1">
    <citation type="submission" date="2020-12" db="EMBL/GenBank/DDBJ databases">
        <authorList>
            <person name="Zheng R.K."/>
            <person name="Sun C.M."/>
        </authorList>
    </citation>
    <scope>NUCLEOTIDE SEQUENCE [LARGE SCALE GENOMIC DNA]</scope>
    <source>
        <strain evidence="8 9">ZRK001</strain>
    </source>
</reference>
<organism evidence="8 9">
    <name type="scientific">Martelella lutilitoris</name>
    <dbReference type="NCBI Taxonomy" id="2583532"/>
    <lineage>
        <taxon>Bacteria</taxon>
        <taxon>Pseudomonadati</taxon>
        <taxon>Pseudomonadota</taxon>
        <taxon>Alphaproteobacteria</taxon>
        <taxon>Hyphomicrobiales</taxon>
        <taxon>Aurantimonadaceae</taxon>
        <taxon>Martelella</taxon>
    </lineage>
</organism>
<dbReference type="PANTHER" id="PTHR30629:SF2">
    <property type="entry name" value="PROPHAGE INTEGRASE INTS-RELATED"/>
    <property type="match status" value="1"/>
</dbReference>
<dbReference type="InterPro" id="IPR050808">
    <property type="entry name" value="Phage_Integrase"/>
</dbReference>
<dbReference type="KEGG" id="mlut:JET14_09570"/>
<dbReference type="InterPro" id="IPR002104">
    <property type="entry name" value="Integrase_catalytic"/>
</dbReference>
<evidence type="ECO:0000256" key="5">
    <source>
        <dbReference type="PROSITE-ProRule" id="PRU01248"/>
    </source>
</evidence>
<dbReference type="PANTHER" id="PTHR30629">
    <property type="entry name" value="PROPHAGE INTEGRASE"/>
    <property type="match status" value="1"/>
</dbReference>
<proteinExistence type="inferred from homology"/>
<dbReference type="InterPro" id="IPR025166">
    <property type="entry name" value="Integrase_DNA_bind_dom"/>
</dbReference>
<name>A0A7T7HND4_9HYPH</name>
<dbReference type="GO" id="GO:0006310">
    <property type="term" value="P:DNA recombination"/>
    <property type="evidence" value="ECO:0007669"/>
    <property type="project" value="UniProtKB-KW"/>
</dbReference>
<keyword evidence="4" id="KW-0233">DNA recombination</keyword>
<feature type="domain" description="Core-binding (CB)" evidence="7">
    <location>
        <begin position="112"/>
        <end position="209"/>
    </location>
</feature>
<protein>
    <submittedName>
        <fullName evidence="8">Integrase family protein</fullName>
    </submittedName>
</protein>
<keyword evidence="3 5" id="KW-0238">DNA-binding</keyword>